<accession>A0A147JXT5</accession>
<sequence length="178" mass="19391">MLITTSRRPCHLARVLCRELVRILPGSEYVPRGAKKIEEVASLAKQRGHDRVLLVNSILGQVGELRFLEVGDTWRWLDALVKLSGVRINRGKVKPRRPGEVKIYAADAGAAEFGRWLGKVWGIGCSDRLPESGLVVFLTSAGGLRVQFRLMPEAEEVGPVLEVASFGSLFGGRGDGSG</sequence>
<comment type="caution">
    <text evidence="2">The sequence shown here is derived from an EMBL/GenBank/DDBJ whole genome shotgun (WGS) entry which is preliminary data.</text>
</comment>
<dbReference type="SUPFAM" id="SSF52954">
    <property type="entry name" value="Class II aaRS ABD-related"/>
    <property type="match status" value="1"/>
</dbReference>
<name>A0A147JXT5_HADYE</name>
<proteinExistence type="predicted"/>
<dbReference type="Proteomes" id="UP000074294">
    <property type="component" value="Unassembled WGS sequence"/>
</dbReference>
<dbReference type="STRING" id="1776334.APZ16_06475"/>
<dbReference type="GO" id="GO:0006364">
    <property type="term" value="P:rRNA processing"/>
    <property type="evidence" value="ECO:0007669"/>
    <property type="project" value="InterPro"/>
</dbReference>
<dbReference type="PROSITE" id="PS50833">
    <property type="entry name" value="BRIX"/>
    <property type="match status" value="1"/>
</dbReference>
<evidence type="ECO:0000313" key="3">
    <source>
        <dbReference type="Proteomes" id="UP000074294"/>
    </source>
</evidence>
<dbReference type="EMBL" id="LQMQ01000021">
    <property type="protein sequence ID" value="KUO41433.1"/>
    <property type="molecule type" value="Genomic_DNA"/>
</dbReference>
<dbReference type="Gene3D" id="3.40.50.10480">
    <property type="entry name" value="Probable brix-domain ribosomal biogenesis protein"/>
    <property type="match status" value="1"/>
</dbReference>
<evidence type="ECO:0000259" key="1">
    <source>
        <dbReference type="PROSITE" id="PS50833"/>
    </source>
</evidence>
<evidence type="ECO:0000313" key="2">
    <source>
        <dbReference type="EMBL" id="KUO41433.1"/>
    </source>
</evidence>
<reference evidence="2 3" key="1">
    <citation type="journal article" date="2016" name="Nat. Microbiol.">
        <title>Genomic inference of the metabolism of cosmopolitan subsurface Archaea, Hadesarchaea.</title>
        <authorList>
            <person name="Baker B.J."/>
            <person name="Saw J.H."/>
            <person name="Lind A.E."/>
            <person name="Lazar C.S."/>
            <person name="Hinrichs K.-U."/>
            <person name="Teske A.P."/>
            <person name="Ettema T.J."/>
        </authorList>
    </citation>
    <scope>NUCLEOTIDE SEQUENCE [LARGE SCALE GENOMIC DNA]</scope>
</reference>
<protein>
    <recommendedName>
        <fullName evidence="1">Brix domain-containing protein</fullName>
    </recommendedName>
</protein>
<dbReference type="GO" id="GO:0019843">
    <property type="term" value="F:rRNA binding"/>
    <property type="evidence" value="ECO:0007669"/>
    <property type="project" value="InterPro"/>
</dbReference>
<gene>
    <name evidence="2" type="ORF">APZ16_06475</name>
</gene>
<dbReference type="AlphaFoldDB" id="A0A147JXT5"/>
<feature type="domain" description="Brix" evidence="1">
    <location>
        <begin position="1"/>
        <end position="57"/>
    </location>
</feature>
<organism evidence="2 3">
    <name type="scientific">Hadarchaeum yellowstonense</name>
    <dbReference type="NCBI Taxonomy" id="1776334"/>
    <lineage>
        <taxon>Archaea</taxon>
        <taxon>Methanobacteriati</taxon>
        <taxon>Candidatus Hadarchaeota</taxon>
        <taxon>Candidatus Hadarchaeia</taxon>
        <taxon>Candidatus Hadarchaeales</taxon>
        <taxon>Candidatus Hadarchaeaceae</taxon>
        <taxon>Candidatus Hadarchaeum</taxon>
    </lineage>
</organism>
<dbReference type="InterPro" id="IPR007109">
    <property type="entry name" value="Brix"/>
</dbReference>